<keyword evidence="1" id="KW-0732">Signal</keyword>
<dbReference type="EMBL" id="CP096574">
    <property type="protein sequence ID" value="UPU37854.1"/>
    <property type="molecule type" value="Genomic_DNA"/>
</dbReference>
<feature type="chain" id="PRO_5045306664" description="Lipoprotein" evidence="1">
    <location>
        <begin position="30"/>
        <end position="250"/>
    </location>
</feature>
<dbReference type="RefSeq" id="WP_248647244.1">
    <property type="nucleotide sequence ID" value="NZ_CP096574.1"/>
</dbReference>
<dbReference type="Proteomes" id="UP000831485">
    <property type="component" value="Chromosome"/>
</dbReference>
<sequence>MFKGVTKVWHPAVAALALTGIVAATPVCAAEVYPRDTVVFGNTYSGWSAAWQQWADSIPAKEHPLFDTADCSTGQSGPVWFLGGRFCVSGDTTCADQPAVRSCTVPKGKALFFPIVNFGCLNAEAAKGFCGQDVPNHPAEAYITQMRAAIANAIDQTVDLHVWVDGKEIQVDLKKDFRVQSVAYSAALPEGNLLDAIGEGILAGDYWGVDDGVYLMLQPLSQGQHTLRFKGTFPDYGFTIDFTYNLNVQK</sequence>
<keyword evidence="3" id="KW-1185">Reference proteome</keyword>
<proteinExistence type="predicted"/>
<evidence type="ECO:0000313" key="2">
    <source>
        <dbReference type="EMBL" id="UPU37854.1"/>
    </source>
</evidence>
<organism evidence="2 3">
    <name type="scientific">Geomonas paludis</name>
    <dbReference type="NCBI Taxonomy" id="2740185"/>
    <lineage>
        <taxon>Bacteria</taxon>
        <taxon>Pseudomonadati</taxon>
        <taxon>Thermodesulfobacteriota</taxon>
        <taxon>Desulfuromonadia</taxon>
        <taxon>Geobacterales</taxon>
        <taxon>Geobacteraceae</taxon>
        <taxon>Geomonas</taxon>
    </lineage>
</organism>
<evidence type="ECO:0008006" key="4">
    <source>
        <dbReference type="Google" id="ProtNLM"/>
    </source>
</evidence>
<name>A0ABY4LIP8_9BACT</name>
<feature type="signal peptide" evidence="1">
    <location>
        <begin position="1"/>
        <end position="29"/>
    </location>
</feature>
<evidence type="ECO:0000313" key="3">
    <source>
        <dbReference type="Proteomes" id="UP000831485"/>
    </source>
</evidence>
<protein>
    <recommendedName>
        <fullName evidence="4">Lipoprotein</fullName>
    </recommendedName>
</protein>
<reference evidence="2" key="1">
    <citation type="submission" date="2022-04" db="EMBL/GenBank/DDBJ databases">
        <authorList>
            <person name="Liu G."/>
        </authorList>
    </citation>
    <scope>NUCLEOTIDE SEQUENCE</scope>
    <source>
        <strain evidence="2">RG22</strain>
    </source>
</reference>
<gene>
    <name evidence="2" type="ORF">M1B72_09140</name>
</gene>
<accession>A0ABY4LIP8</accession>
<evidence type="ECO:0000256" key="1">
    <source>
        <dbReference type="SAM" id="SignalP"/>
    </source>
</evidence>